<protein>
    <submittedName>
        <fullName evidence="2">RimJ/RimL family protein N-acetyltransferase</fullName>
    </submittedName>
</protein>
<organism evidence="2 3">
    <name type="scientific">Clostridium punense</name>
    <dbReference type="NCBI Taxonomy" id="1054297"/>
    <lineage>
        <taxon>Bacteria</taxon>
        <taxon>Bacillati</taxon>
        <taxon>Bacillota</taxon>
        <taxon>Clostridia</taxon>
        <taxon>Eubacteriales</taxon>
        <taxon>Clostridiaceae</taxon>
        <taxon>Clostridium</taxon>
    </lineage>
</organism>
<gene>
    <name evidence="2" type="ORF">J2Z44_001835</name>
</gene>
<keyword evidence="3" id="KW-1185">Reference proteome</keyword>
<dbReference type="PANTHER" id="PTHR43415">
    <property type="entry name" value="SPERMIDINE N(1)-ACETYLTRANSFERASE"/>
    <property type="match status" value="1"/>
</dbReference>
<evidence type="ECO:0000259" key="1">
    <source>
        <dbReference type="PROSITE" id="PS51186"/>
    </source>
</evidence>
<dbReference type="CDD" id="cd04301">
    <property type="entry name" value="NAT_SF"/>
    <property type="match status" value="1"/>
</dbReference>
<dbReference type="Gene3D" id="3.40.630.30">
    <property type="match status" value="1"/>
</dbReference>
<proteinExistence type="predicted"/>
<sequence length="179" mass="20991">MQVQFEEFTNEIDDLINFLTSDTWEFHGTPNPNPDRIRVSYENQYYSSDDAKTFWVVSDSDAKVGMIRVYDLEDGNPLFDIRVSSKYKGMGVGTNTVKWLVDYIFTNYPDKERVEATTRQDNYAMRCVFHKCGFVKEAHYRRGWECSDGTIYDAIGYGITKEDWQKGQTTPVNWNDFKF</sequence>
<dbReference type="Proteomes" id="UP001519308">
    <property type="component" value="Unassembled WGS sequence"/>
</dbReference>
<comment type="caution">
    <text evidence="2">The sequence shown here is derived from an EMBL/GenBank/DDBJ whole genome shotgun (WGS) entry which is preliminary data.</text>
</comment>
<feature type="domain" description="N-acetyltransferase" evidence="1">
    <location>
        <begin position="3"/>
        <end position="162"/>
    </location>
</feature>
<dbReference type="EMBL" id="JAGGLL010000012">
    <property type="protein sequence ID" value="MBP2022034.1"/>
    <property type="molecule type" value="Genomic_DNA"/>
</dbReference>
<evidence type="ECO:0000313" key="3">
    <source>
        <dbReference type="Proteomes" id="UP001519308"/>
    </source>
</evidence>
<dbReference type="Pfam" id="PF13302">
    <property type="entry name" value="Acetyltransf_3"/>
    <property type="match status" value="1"/>
</dbReference>
<dbReference type="InterPro" id="IPR000182">
    <property type="entry name" value="GNAT_dom"/>
</dbReference>
<dbReference type="RefSeq" id="WP_021281650.1">
    <property type="nucleotide sequence ID" value="NZ_JAGGLL010000012.1"/>
</dbReference>
<accession>A0ABS4K2M4</accession>
<evidence type="ECO:0000313" key="2">
    <source>
        <dbReference type="EMBL" id="MBP2022034.1"/>
    </source>
</evidence>
<reference evidence="2 3" key="1">
    <citation type="submission" date="2021-03" db="EMBL/GenBank/DDBJ databases">
        <title>Genomic Encyclopedia of Type Strains, Phase IV (KMG-IV): sequencing the most valuable type-strain genomes for metagenomic binning, comparative biology and taxonomic classification.</title>
        <authorList>
            <person name="Goeker M."/>
        </authorList>
    </citation>
    <scope>NUCLEOTIDE SEQUENCE [LARGE SCALE GENOMIC DNA]</scope>
    <source>
        <strain evidence="2 3">DSM 28650</strain>
    </source>
</reference>
<dbReference type="PROSITE" id="PS51186">
    <property type="entry name" value="GNAT"/>
    <property type="match status" value="1"/>
</dbReference>
<dbReference type="SUPFAM" id="SSF55729">
    <property type="entry name" value="Acyl-CoA N-acyltransferases (Nat)"/>
    <property type="match status" value="1"/>
</dbReference>
<dbReference type="PANTHER" id="PTHR43415:SF3">
    <property type="entry name" value="GNAT-FAMILY ACETYLTRANSFERASE"/>
    <property type="match status" value="1"/>
</dbReference>
<name>A0ABS4K2M4_9CLOT</name>
<dbReference type="InterPro" id="IPR016181">
    <property type="entry name" value="Acyl_CoA_acyltransferase"/>
</dbReference>